<organism evidence="1">
    <name type="scientific">Rhizophora mucronata</name>
    <name type="common">Asiatic mangrove</name>
    <dbReference type="NCBI Taxonomy" id="61149"/>
    <lineage>
        <taxon>Eukaryota</taxon>
        <taxon>Viridiplantae</taxon>
        <taxon>Streptophyta</taxon>
        <taxon>Embryophyta</taxon>
        <taxon>Tracheophyta</taxon>
        <taxon>Spermatophyta</taxon>
        <taxon>Magnoliopsida</taxon>
        <taxon>eudicotyledons</taxon>
        <taxon>Gunneridae</taxon>
        <taxon>Pentapetalae</taxon>
        <taxon>rosids</taxon>
        <taxon>fabids</taxon>
        <taxon>Malpighiales</taxon>
        <taxon>Rhizophoraceae</taxon>
        <taxon>Rhizophora</taxon>
    </lineage>
</organism>
<name>A0A2P2NHI4_RHIMU</name>
<protein>
    <submittedName>
        <fullName evidence="1">Uncharacterized protein</fullName>
    </submittedName>
</protein>
<evidence type="ECO:0000313" key="1">
    <source>
        <dbReference type="EMBL" id="MBX41926.1"/>
    </source>
</evidence>
<sequence>MIKINQKYSEDAAVWHLNILTLIPNNNTITKISGLIKLSVDKQKL</sequence>
<dbReference type="EMBL" id="GGEC01061442">
    <property type="protein sequence ID" value="MBX41926.1"/>
    <property type="molecule type" value="Transcribed_RNA"/>
</dbReference>
<reference evidence="1" key="1">
    <citation type="submission" date="2018-02" db="EMBL/GenBank/DDBJ databases">
        <title>Rhizophora mucronata_Transcriptome.</title>
        <authorList>
            <person name="Meera S.P."/>
            <person name="Sreeshan A."/>
            <person name="Augustine A."/>
        </authorList>
    </citation>
    <scope>NUCLEOTIDE SEQUENCE</scope>
    <source>
        <tissue evidence="1">Leaf</tissue>
    </source>
</reference>
<accession>A0A2P2NHI4</accession>
<dbReference type="AlphaFoldDB" id="A0A2P2NHI4"/>
<proteinExistence type="predicted"/>